<feature type="domain" description="HTH araC/xylS-type" evidence="4">
    <location>
        <begin position="184"/>
        <end position="266"/>
    </location>
</feature>
<evidence type="ECO:0000256" key="2">
    <source>
        <dbReference type="ARBA" id="ARBA00023125"/>
    </source>
</evidence>
<dbReference type="InterPro" id="IPR050204">
    <property type="entry name" value="AraC_XylS_family_regulators"/>
</dbReference>
<dbReference type="GO" id="GO:0043565">
    <property type="term" value="F:sequence-specific DNA binding"/>
    <property type="evidence" value="ECO:0007669"/>
    <property type="project" value="InterPro"/>
</dbReference>
<dbReference type="PROSITE" id="PS01124">
    <property type="entry name" value="HTH_ARAC_FAMILY_2"/>
    <property type="match status" value="1"/>
</dbReference>
<dbReference type="Pfam" id="PF20240">
    <property type="entry name" value="DUF6597"/>
    <property type="match status" value="1"/>
</dbReference>
<dbReference type="PANTHER" id="PTHR46796">
    <property type="entry name" value="HTH-TYPE TRANSCRIPTIONAL ACTIVATOR RHAS-RELATED"/>
    <property type="match status" value="1"/>
</dbReference>
<keyword evidence="2" id="KW-0238">DNA-binding</keyword>
<dbReference type="GO" id="GO:0003700">
    <property type="term" value="F:DNA-binding transcription factor activity"/>
    <property type="evidence" value="ECO:0007669"/>
    <property type="project" value="InterPro"/>
</dbReference>
<keyword evidence="1" id="KW-0805">Transcription regulation</keyword>
<dbReference type="Gene3D" id="1.10.10.60">
    <property type="entry name" value="Homeodomain-like"/>
    <property type="match status" value="1"/>
</dbReference>
<dbReference type="Pfam" id="PF12833">
    <property type="entry name" value="HTH_18"/>
    <property type="match status" value="1"/>
</dbReference>
<name>A0A7T7XJF9_9SPIR</name>
<proteinExistence type="predicted"/>
<dbReference type="InterPro" id="IPR018060">
    <property type="entry name" value="HTH_AraC"/>
</dbReference>
<sequence>MDKWIPQFSRIDPGRVLERTRNHLYIAPHPLLRAFVAHYTITFPAAGLPERDSRKLRLMPDLSGCLVFSMENSLPCRFWGATTETALVGRDFDTAPVRFFIEFQPGGAFCLTGLPMDEFTDSVFSADTVLPRLYRSIKAILEGEEDLPSLLCRMDSLLLKNLGQAEKPEPAAMLSLLLRGEIPSVRQIAEQSGYSERHLSRLFRSSLGVGIKTCTRVLRINKTLRRINPGASFTEIAAAAGYYDQAHFNHDFKAICGVSPTQYLASMSDFYKEKFKL</sequence>
<dbReference type="Proteomes" id="UP000595917">
    <property type="component" value="Chromosome"/>
</dbReference>
<dbReference type="PROSITE" id="PS00041">
    <property type="entry name" value="HTH_ARAC_FAMILY_1"/>
    <property type="match status" value="1"/>
</dbReference>
<evidence type="ECO:0000259" key="4">
    <source>
        <dbReference type="PROSITE" id="PS01124"/>
    </source>
</evidence>
<keyword evidence="3" id="KW-0804">Transcription</keyword>
<protein>
    <submittedName>
        <fullName evidence="5">Helix-turn-helix domain-containing protein</fullName>
    </submittedName>
</protein>
<evidence type="ECO:0000313" key="5">
    <source>
        <dbReference type="EMBL" id="QQO07501.1"/>
    </source>
</evidence>
<dbReference type="SUPFAM" id="SSF46689">
    <property type="entry name" value="Homeodomain-like"/>
    <property type="match status" value="1"/>
</dbReference>
<organism evidence="5 6">
    <name type="scientific">Breznakiella homolactica</name>
    <dbReference type="NCBI Taxonomy" id="2798577"/>
    <lineage>
        <taxon>Bacteria</taxon>
        <taxon>Pseudomonadati</taxon>
        <taxon>Spirochaetota</taxon>
        <taxon>Spirochaetia</taxon>
        <taxon>Spirochaetales</taxon>
        <taxon>Breznakiellaceae</taxon>
        <taxon>Breznakiella</taxon>
    </lineage>
</organism>
<evidence type="ECO:0000256" key="3">
    <source>
        <dbReference type="ARBA" id="ARBA00023163"/>
    </source>
</evidence>
<dbReference type="InterPro" id="IPR018062">
    <property type="entry name" value="HTH_AraC-typ_CS"/>
</dbReference>
<dbReference type="InterPro" id="IPR009057">
    <property type="entry name" value="Homeodomain-like_sf"/>
</dbReference>
<dbReference type="AlphaFoldDB" id="A0A7T7XJF9"/>
<dbReference type="EMBL" id="CP067089">
    <property type="protein sequence ID" value="QQO07501.1"/>
    <property type="molecule type" value="Genomic_DNA"/>
</dbReference>
<keyword evidence="6" id="KW-1185">Reference proteome</keyword>
<evidence type="ECO:0000256" key="1">
    <source>
        <dbReference type="ARBA" id="ARBA00023015"/>
    </source>
</evidence>
<gene>
    <name evidence="5" type="ORF">JFL75_11075</name>
</gene>
<accession>A0A7T7XJF9</accession>
<dbReference type="KEGG" id="bhc:JFL75_11075"/>
<dbReference type="InterPro" id="IPR046532">
    <property type="entry name" value="DUF6597"/>
</dbReference>
<dbReference type="SMART" id="SM00342">
    <property type="entry name" value="HTH_ARAC"/>
    <property type="match status" value="1"/>
</dbReference>
<reference evidence="5" key="1">
    <citation type="submission" date="2021-01" db="EMBL/GenBank/DDBJ databases">
        <title>Description of Breznakiella homolactica.</title>
        <authorList>
            <person name="Song Y."/>
            <person name="Brune A."/>
        </authorList>
    </citation>
    <scope>NUCLEOTIDE SEQUENCE</scope>
    <source>
        <strain evidence="5">RmG30</strain>
    </source>
</reference>
<dbReference type="RefSeq" id="WP_215624806.1">
    <property type="nucleotide sequence ID" value="NZ_CP067089.2"/>
</dbReference>
<evidence type="ECO:0000313" key="6">
    <source>
        <dbReference type="Proteomes" id="UP000595917"/>
    </source>
</evidence>